<dbReference type="Pfam" id="PF11154">
    <property type="entry name" value="DUF2934"/>
    <property type="match status" value="1"/>
</dbReference>
<name>A0ABS4SD25_9PROT</name>
<sequence length="188" mass="20754">MAKRKTATAKTATATTANAADTITSPETAETIATDTGAEIVLQTNFTMIEQDAVALLHAASLLVEADTPEKANIALDHNLRLWVAIKTVLQNEENTLEPAVKANLRNLAQYVSTTTMEATTGSIEAAKLVSLSRINMHIAEGLLRGQQNRMVQERAYEIWEREGRPDGREMDHWLRAEAEIAEMLQQR</sequence>
<protein>
    <submittedName>
        <fullName evidence="2">Flagellar biosynthesis regulator FlaF</fullName>
    </submittedName>
</protein>
<comment type="caution">
    <text evidence="2">The sequence shown here is derived from an EMBL/GenBank/DDBJ whole genome shotgun (WGS) entry which is preliminary data.</text>
</comment>
<dbReference type="InterPro" id="IPR010845">
    <property type="entry name" value="FlaF"/>
</dbReference>
<feature type="compositionally biased region" description="Low complexity" evidence="1">
    <location>
        <begin position="8"/>
        <end position="22"/>
    </location>
</feature>
<dbReference type="RefSeq" id="WP_209762551.1">
    <property type="nucleotide sequence ID" value="NZ_JAGINP010000001.1"/>
</dbReference>
<keyword evidence="2" id="KW-0282">Flagellum</keyword>
<evidence type="ECO:0000313" key="2">
    <source>
        <dbReference type="EMBL" id="MBP2290471.1"/>
    </source>
</evidence>
<keyword evidence="2" id="KW-0966">Cell projection</keyword>
<dbReference type="InterPro" id="IPR021327">
    <property type="entry name" value="DUF2934"/>
</dbReference>
<reference evidence="2 3" key="1">
    <citation type="submission" date="2021-03" db="EMBL/GenBank/DDBJ databases">
        <title>Genomic Encyclopedia of Type Strains, Phase III (KMG-III): the genomes of soil and plant-associated and newly described type strains.</title>
        <authorList>
            <person name="Whitman W."/>
        </authorList>
    </citation>
    <scope>NUCLEOTIDE SEQUENCE [LARGE SCALE GENOMIC DNA]</scope>
    <source>
        <strain evidence="2 3">IMMIB AFH-6</strain>
    </source>
</reference>
<feature type="region of interest" description="Disordered" evidence="1">
    <location>
        <begin position="1"/>
        <end position="22"/>
    </location>
</feature>
<proteinExistence type="predicted"/>
<gene>
    <name evidence="2" type="ORF">J2851_000208</name>
</gene>
<dbReference type="EMBL" id="JAGINP010000001">
    <property type="protein sequence ID" value="MBP2290471.1"/>
    <property type="molecule type" value="Genomic_DNA"/>
</dbReference>
<dbReference type="Pfam" id="PF07309">
    <property type="entry name" value="FlaF"/>
    <property type="match status" value="1"/>
</dbReference>
<keyword evidence="3" id="KW-1185">Reference proteome</keyword>
<evidence type="ECO:0000313" key="3">
    <source>
        <dbReference type="Proteomes" id="UP000781958"/>
    </source>
</evidence>
<accession>A0ABS4SD25</accession>
<evidence type="ECO:0000256" key="1">
    <source>
        <dbReference type="SAM" id="MobiDB-lite"/>
    </source>
</evidence>
<dbReference type="Proteomes" id="UP000781958">
    <property type="component" value="Unassembled WGS sequence"/>
</dbReference>
<keyword evidence="2" id="KW-0969">Cilium</keyword>
<organism evidence="2 3">
    <name type="scientific">Azospirillum rugosum</name>
    <dbReference type="NCBI Taxonomy" id="416170"/>
    <lineage>
        <taxon>Bacteria</taxon>
        <taxon>Pseudomonadati</taxon>
        <taxon>Pseudomonadota</taxon>
        <taxon>Alphaproteobacteria</taxon>
        <taxon>Rhodospirillales</taxon>
        <taxon>Azospirillaceae</taxon>
        <taxon>Azospirillum</taxon>
    </lineage>
</organism>